<proteinExistence type="predicted"/>
<accession>A0ABD5VDY7</accession>
<evidence type="ECO:0000313" key="4">
    <source>
        <dbReference type="Proteomes" id="UP001596395"/>
    </source>
</evidence>
<dbReference type="EMBL" id="JBHSXN010000001">
    <property type="protein sequence ID" value="MFC6951362.1"/>
    <property type="molecule type" value="Genomic_DNA"/>
</dbReference>
<evidence type="ECO:0000259" key="2">
    <source>
        <dbReference type="Pfam" id="PF01266"/>
    </source>
</evidence>
<dbReference type="InterPro" id="IPR036188">
    <property type="entry name" value="FAD/NAD-bd_sf"/>
</dbReference>
<reference evidence="3 4" key="1">
    <citation type="journal article" date="2019" name="Int. J. Syst. Evol. Microbiol.">
        <title>The Global Catalogue of Microorganisms (GCM) 10K type strain sequencing project: providing services to taxonomists for standard genome sequencing and annotation.</title>
        <authorList>
            <consortium name="The Broad Institute Genomics Platform"/>
            <consortium name="The Broad Institute Genome Sequencing Center for Infectious Disease"/>
            <person name="Wu L."/>
            <person name="Ma J."/>
        </authorList>
    </citation>
    <scope>NUCLEOTIDE SEQUENCE [LARGE SCALE GENOMIC DNA]</scope>
    <source>
        <strain evidence="3 4">GX26</strain>
    </source>
</reference>
<dbReference type="PANTHER" id="PTHR13847">
    <property type="entry name" value="SARCOSINE DEHYDROGENASE-RELATED"/>
    <property type="match status" value="1"/>
</dbReference>
<dbReference type="EC" id="1.-.-.-" evidence="3"/>
<dbReference type="Gene3D" id="3.50.50.60">
    <property type="entry name" value="FAD/NAD(P)-binding domain"/>
    <property type="match status" value="1"/>
</dbReference>
<dbReference type="PANTHER" id="PTHR13847:SF287">
    <property type="entry name" value="FAD-DEPENDENT OXIDOREDUCTASE DOMAIN-CONTAINING PROTEIN 1"/>
    <property type="match status" value="1"/>
</dbReference>
<dbReference type="SUPFAM" id="SSF51905">
    <property type="entry name" value="FAD/NAD(P)-binding domain"/>
    <property type="match status" value="1"/>
</dbReference>
<gene>
    <name evidence="3" type="ORF">ACFQGB_00670</name>
</gene>
<evidence type="ECO:0000256" key="1">
    <source>
        <dbReference type="ARBA" id="ARBA00023002"/>
    </source>
</evidence>
<organism evidence="3 4">
    <name type="scientific">Halorubellus litoreus</name>
    <dbReference type="NCBI Taxonomy" id="755308"/>
    <lineage>
        <taxon>Archaea</taxon>
        <taxon>Methanobacteriati</taxon>
        <taxon>Methanobacteriota</taxon>
        <taxon>Stenosarchaea group</taxon>
        <taxon>Halobacteria</taxon>
        <taxon>Halobacteriales</taxon>
        <taxon>Halorubellaceae</taxon>
        <taxon>Halorubellus</taxon>
    </lineage>
</organism>
<dbReference type="GO" id="GO:0016491">
    <property type="term" value="F:oxidoreductase activity"/>
    <property type="evidence" value="ECO:0007669"/>
    <property type="project" value="UniProtKB-KW"/>
</dbReference>
<evidence type="ECO:0000313" key="3">
    <source>
        <dbReference type="EMBL" id="MFC6951362.1"/>
    </source>
</evidence>
<feature type="domain" description="FAD dependent oxidoreductase" evidence="2">
    <location>
        <begin position="4"/>
        <end position="343"/>
    </location>
</feature>
<name>A0ABD5VDY7_9EURY</name>
<keyword evidence="4" id="KW-1185">Reference proteome</keyword>
<dbReference type="InterPro" id="IPR006076">
    <property type="entry name" value="FAD-dep_OxRdtase"/>
</dbReference>
<dbReference type="AlphaFoldDB" id="A0ABD5VDY7"/>
<dbReference type="Proteomes" id="UP001596395">
    <property type="component" value="Unassembled WGS sequence"/>
</dbReference>
<sequence>MTRDVAVLGAGALGATVAFDLAFAGEDADGEDVSVTLFEAGSVADGSTGRAAGVCYNAFAEDVDAELGARAIERFRTFDEVGEFEFHESPYVWLAREGDDDREHAIREQLPRMQQHGVTAVRMERDEFAERFPSVRSDDVAVAAVAGAAGYTTPASYARTLAVLAKRQGADLRQQTPASVDTDPLAVNGEAFDDVVVATGAHTKQVLADAGYSIAMKPYRVQAATYATEYDGPMVYDATDGFYFRPHADGLLVGNGTEEREADPDDYDEDANDGFAESLQARASERTAAIEDARITDAWAGLCTATPDRDPLVGALDDGLYVGTGFQGHGFMRAPAIGESLAEQVLGEADGIEPFDPTRFTGDEEFDVVEGMLVDDR</sequence>
<dbReference type="RefSeq" id="WP_336348397.1">
    <property type="nucleotide sequence ID" value="NZ_JAZAQL010000001.1"/>
</dbReference>
<protein>
    <submittedName>
        <fullName evidence="3">NAD(P)/FAD-dependent oxidoreductase</fullName>
        <ecNumber evidence="3">1.-.-.-</ecNumber>
    </submittedName>
</protein>
<dbReference type="Gene3D" id="3.30.9.10">
    <property type="entry name" value="D-Amino Acid Oxidase, subunit A, domain 2"/>
    <property type="match status" value="1"/>
</dbReference>
<keyword evidence="1 3" id="KW-0560">Oxidoreductase</keyword>
<dbReference type="Pfam" id="PF01266">
    <property type="entry name" value="DAO"/>
    <property type="match status" value="1"/>
</dbReference>
<comment type="caution">
    <text evidence="3">The sequence shown here is derived from an EMBL/GenBank/DDBJ whole genome shotgun (WGS) entry which is preliminary data.</text>
</comment>